<evidence type="ECO:0000256" key="3">
    <source>
        <dbReference type="ARBA" id="ARBA00022989"/>
    </source>
</evidence>
<feature type="transmembrane region" description="Helical" evidence="5">
    <location>
        <begin position="67"/>
        <end position="85"/>
    </location>
</feature>
<evidence type="ECO:0000313" key="7">
    <source>
        <dbReference type="Proteomes" id="UP001056384"/>
    </source>
</evidence>
<dbReference type="GO" id="GO:0000324">
    <property type="term" value="C:fungal-type vacuole"/>
    <property type="evidence" value="ECO:0007669"/>
    <property type="project" value="TreeGrafter"/>
</dbReference>
<dbReference type="PANTHER" id="PTHR31465">
    <property type="entry name" value="PROTEIN RTA1-RELATED"/>
    <property type="match status" value="1"/>
</dbReference>
<protein>
    <submittedName>
        <fullName evidence="6">RTA-like protein</fullName>
    </submittedName>
</protein>
<keyword evidence="3 5" id="KW-1133">Transmembrane helix</keyword>
<keyword evidence="7" id="KW-1185">Reference proteome</keyword>
<feature type="transmembrane region" description="Helical" evidence="5">
    <location>
        <begin position="181"/>
        <end position="206"/>
    </location>
</feature>
<dbReference type="AlphaFoldDB" id="A0A9Q9AL29"/>
<evidence type="ECO:0000256" key="5">
    <source>
        <dbReference type="SAM" id="Phobius"/>
    </source>
</evidence>
<name>A0A9Q9AL29_9PEZI</name>
<sequence>MSEQQDLPAGFTPSYDTCSGVSQLCPVQASIYGYRPALGPNVLFAALHTILFVVHLFLGFRMKGYALPTWLTMGIGLQMVGWYARVALYQDVWNFDAMAASLAGLIISPSFVNAAISVTWKHIIIYCGEQHSKLIKAKWYPVVFIGTDFVSIFIQAIGAGMSSGASAGESVNTSLLNVLEGILIAGVVFRLANMIICGAIIVAFAVEYRRHQKSRKSTDPESPFDEVKTVDSRASIRLKSFTGALTGAYVAIIARCAYRVPEMVEGWGGSLTQNETYLLVLDGTILAIAVICLTVGHPMFFFAPMMRQPKPQANEKGVSSSINEEVREFKSGSRVL</sequence>
<evidence type="ECO:0000256" key="1">
    <source>
        <dbReference type="ARBA" id="ARBA00004141"/>
    </source>
</evidence>
<feature type="transmembrane region" description="Helical" evidence="5">
    <location>
        <begin position="139"/>
        <end position="161"/>
    </location>
</feature>
<evidence type="ECO:0000313" key="6">
    <source>
        <dbReference type="EMBL" id="USW48415.1"/>
    </source>
</evidence>
<comment type="subcellular location">
    <subcellularLocation>
        <location evidence="1">Membrane</location>
        <topology evidence="1">Multi-pass membrane protein</topology>
    </subcellularLocation>
</comment>
<dbReference type="PANTHER" id="PTHR31465:SF8">
    <property type="entry name" value="DOMAIN PROTEIN, PUTATIVE (AFU_ORTHOLOGUE AFUA_6G14140)-RELATED"/>
    <property type="match status" value="1"/>
</dbReference>
<organism evidence="6 7">
    <name type="scientific">Septoria linicola</name>
    <dbReference type="NCBI Taxonomy" id="215465"/>
    <lineage>
        <taxon>Eukaryota</taxon>
        <taxon>Fungi</taxon>
        <taxon>Dikarya</taxon>
        <taxon>Ascomycota</taxon>
        <taxon>Pezizomycotina</taxon>
        <taxon>Dothideomycetes</taxon>
        <taxon>Dothideomycetidae</taxon>
        <taxon>Mycosphaerellales</taxon>
        <taxon>Mycosphaerellaceae</taxon>
        <taxon>Septoria</taxon>
    </lineage>
</organism>
<keyword evidence="4 5" id="KW-0472">Membrane</keyword>
<proteinExistence type="predicted"/>
<dbReference type="EMBL" id="CP099418">
    <property type="protein sequence ID" value="USW48415.1"/>
    <property type="molecule type" value="Genomic_DNA"/>
</dbReference>
<dbReference type="Proteomes" id="UP001056384">
    <property type="component" value="Chromosome 1"/>
</dbReference>
<dbReference type="GO" id="GO:0005886">
    <property type="term" value="C:plasma membrane"/>
    <property type="evidence" value="ECO:0007669"/>
    <property type="project" value="TreeGrafter"/>
</dbReference>
<reference evidence="6" key="1">
    <citation type="submission" date="2022-06" db="EMBL/GenBank/DDBJ databases">
        <title>Complete genome sequences of two strains of the flax pathogen Septoria linicola.</title>
        <authorList>
            <person name="Lapalu N."/>
            <person name="Simon A."/>
            <person name="Demenou B."/>
            <person name="Paumier D."/>
            <person name="Guillot M.-P."/>
            <person name="Gout L."/>
            <person name="Valade R."/>
        </authorList>
    </citation>
    <scope>NUCLEOTIDE SEQUENCE</scope>
    <source>
        <strain evidence="6">SE15195</strain>
    </source>
</reference>
<dbReference type="Pfam" id="PF04479">
    <property type="entry name" value="RTA1"/>
    <property type="match status" value="1"/>
</dbReference>
<dbReference type="InterPro" id="IPR007568">
    <property type="entry name" value="RTA1"/>
</dbReference>
<feature type="transmembrane region" description="Helical" evidence="5">
    <location>
        <begin position="97"/>
        <end position="118"/>
    </location>
</feature>
<accession>A0A9Q9AL29</accession>
<evidence type="ECO:0000256" key="2">
    <source>
        <dbReference type="ARBA" id="ARBA00022692"/>
    </source>
</evidence>
<feature type="transmembrane region" description="Helical" evidence="5">
    <location>
        <begin position="42"/>
        <end position="60"/>
    </location>
</feature>
<feature type="transmembrane region" description="Helical" evidence="5">
    <location>
        <begin position="280"/>
        <end position="302"/>
    </location>
</feature>
<keyword evidence="2 5" id="KW-0812">Transmembrane</keyword>
<gene>
    <name evidence="6" type="ORF">Slin15195_G017340</name>
</gene>
<evidence type="ECO:0000256" key="4">
    <source>
        <dbReference type="ARBA" id="ARBA00023136"/>
    </source>
</evidence>
<feature type="transmembrane region" description="Helical" evidence="5">
    <location>
        <begin position="241"/>
        <end position="260"/>
    </location>
</feature>